<dbReference type="PANTHER" id="PTHR37886">
    <property type="entry name" value="S-ADENOSYL-L-METHIONINE-DEPENDENT METHYLTRANSFERASES SUPERFAMILY PROTEIN"/>
    <property type="match status" value="1"/>
</dbReference>
<dbReference type="Proteomes" id="UP000199548">
    <property type="component" value="Unassembled WGS sequence"/>
</dbReference>
<evidence type="ECO:0000313" key="2">
    <source>
        <dbReference type="Proteomes" id="UP000199548"/>
    </source>
</evidence>
<protein>
    <recommendedName>
        <fullName evidence="3">Methyltransferase domain-containing protein</fullName>
    </recommendedName>
</protein>
<evidence type="ECO:0000313" key="1">
    <source>
        <dbReference type="EMBL" id="SFI02599.1"/>
    </source>
</evidence>
<dbReference type="RefSeq" id="WP_091008472.1">
    <property type="nucleotide sequence ID" value="NZ_CP041743.1"/>
</dbReference>
<dbReference type="STRING" id="420953.SAMN05192543_1011100"/>
<reference evidence="1 2" key="1">
    <citation type="submission" date="2016-10" db="EMBL/GenBank/DDBJ databases">
        <authorList>
            <person name="de Groot N.N."/>
        </authorList>
    </citation>
    <scope>NUCLEOTIDE SEQUENCE [LARGE SCALE GENOMIC DNA]</scope>
    <source>
        <strain evidence="1 2">LMG 23650</strain>
    </source>
</reference>
<dbReference type="InterPro" id="IPR029063">
    <property type="entry name" value="SAM-dependent_MTases_sf"/>
</dbReference>
<evidence type="ECO:0008006" key="3">
    <source>
        <dbReference type="Google" id="ProtNLM"/>
    </source>
</evidence>
<dbReference type="AlphaFoldDB" id="A0A1I3EUE7"/>
<dbReference type="EMBL" id="FOQU01000001">
    <property type="protein sequence ID" value="SFI02599.1"/>
    <property type="molecule type" value="Genomic_DNA"/>
</dbReference>
<dbReference type="Gene3D" id="3.40.50.150">
    <property type="entry name" value="Vaccinia Virus protein VP39"/>
    <property type="match status" value="1"/>
</dbReference>
<organism evidence="1 2">
    <name type="scientific">Paraburkholderia megapolitana</name>
    <dbReference type="NCBI Taxonomy" id="420953"/>
    <lineage>
        <taxon>Bacteria</taxon>
        <taxon>Pseudomonadati</taxon>
        <taxon>Pseudomonadota</taxon>
        <taxon>Betaproteobacteria</taxon>
        <taxon>Burkholderiales</taxon>
        <taxon>Burkholderiaceae</taxon>
        <taxon>Paraburkholderia</taxon>
    </lineage>
</organism>
<name>A0A1I3EUE7_9BURK</name>
<dbReference type="SUPFAM" id="SSF53335">
    <property type="entry name" value="S-adenosyl-L-methionine-dependent methyltransferases"/>
    <property type="match status" value="1"/>
</dbReference>
<dbReference type="CDD" id="cd02440">
    <property type="entry name" value="AdoMet_MTases"/>
    <property type="match status" value="1"/>
</dbReference>
<sequence length="263" mass="30088">MSKLILSEKQGLHEQFGEKEEIGGNHYRSWVGPPNYYDLIGATQFNLLTLFGMRETSTLLDIGCGSLRGGRFSIMYLRPGKYFGLEPEEWAVQDGLQSHFGKEFAERKQPTFVYDSNYTFTKFERKFDYLMAHSIFTHAPEKQIRLCLSEAAKVMAPETIFLATFFESLDGTDYTGEEWLYPDIVRFRKSTITSFVEGAGLECQHFDWAHPFNQKWVAVTLKGNMPDVKKLLGGYIYSYEAALERRANATTWPTSPTDNATAK</sequence>
<accession>A0A1I3EUE7</accession>
<dbReference type="PANTHER" id="PTHR37886:SF1">
    <property type="entry name" value="S-ADENOSYL-L-METHIONINE-DEPENDENT METHYLTRANSFERASES SUPERFAMILY PROTEIN"/>
    <property type="match status" value="1"/>
</dbReference>
<proteinExistence type="predicted"/>
<keyword evidence="2" id="KW-1185">Reference proteome</keyword>
<gene>
    <name evidence="1" type="ORF">SAMN05192543_1011100</name>
</gene>